<dbReference type="CDD" id="cd18544">
    <property type="entry name" value="ABC_6TM_TmrA_like"/>
    <property type="match status" value="1"/>
</dbReference>
<evidence type="ECO:0000256" key="1">
    <source>
        <dbReference type="ARBA" id="ARBA00004651"/>
    </source>
</evidence>
<dbReference type="PROSITE" id="PS00211">
    <property type="entry name" value="ABC_TRANSPORTER_1"/>
    <property type="match status" value="1"/>
</dbReference>
<keyword evidence="2" id="KW-0813">Transport</keyword>
<dbReference type="GO" id="GO:0005886">
    <property type="term" value="C:plasma membrane"/>
    <property type="evidence" value="ECO:0007669"/>
    <property type="project" value="UniProtKB-SubCell"/>
</dbReference>
<dbReference type="InterPro" id="IPR036640">
    <property type="entry name" value="ABC1_TM_sf"/>
</dbReference>
<evidence type="ECO:0000256" key="7">
    <source>
        <dbReference type="ARBA" id="ARBA00023136"/>
    </source>
</evidence>
<feature type="transmembrane region" description="Helical" evidence="8">
    <location>
        <begin position="63"/>
        <end position="83"/>
    </location>
</feature>
<feature type="transmembrane region" description="Helical" evidence="8">
    <location>
        <begin position="137"/>
        <end position="160"/>
    </location>
</feature>
<reference evidence="11 12" key="1">
    <citation type="submission" date="2015-11" db="EMBL/GenBank/DDBJ databases">
        <title>Bacillus caseinolyticus sp nov.</title>
        <authorList>
            <person name="Dastager S.G."/>
            <person name="Mawlankar R."/>
        </authorList>
    </citation>
    <scope>NUCLEOTIDE SEQUENCE [LARGE SCALE GENOMIC DNA]</scope>
    <source>
        <strain evidence="11 12">SGD-V-76</strain>
    </source>
</reference>
<dbReference type="FunFam" id="3.40.50.300:FF:000287">
    <property type="entry name" value="Multidrug ABC transporter ATP-binding protein"/>
    <property type="match status" value="1"/>
</dbReference>
<dbReference type="Gene3D" id="3.40.50.300">
    <property type="entry name" value="P-loop containing nucleotide triphosphate hydrolases"/>
    <property type="match status" value="1"/>
</dbReference>
<dbReference type="Pfam" id="PF00005">
    <property type="entry name" value="ABC_tran"/>
    <property type="match status" value="1"/>
</dbReference>
<keyword evidence="7 8" id="KW-0472">Membrane</keyword>
<dbReference type="SUPFAM" id="SSF90123">
    <property type="entry name" value="ABC transporter transmembrane region"/>
    <property type="match status" value="1"/>
</dbReference>
<sequence length="589" mass="66949">MNIMKNKQVLRRLVRYAVPHRKSFALAFCLLLVATTADLLGPMLIKVFIDTYLTERYFPVEPLLLLGVGYISLNMIKVVIQYFQQLKFQGIALNIIQQIRIDVFSHVHKLGLRYFDRTPTGSLVSRITNDTEAIKEMFVEVIAVFIQNGVFLIGIFIAMFILDMKLALYCLALLPFIFVLMKTYQHFSGIYYTQLREKLSQLNAKIHESLQGMGIVQVFRQEKRLRREFGDINESHYQAGVRNLKLDGLLLRPAVDVLYVLAIIGVLSYFGISVLDSPVEVGVLYAFVNYLERFFQPVNEMMQRLSMYQQAMVASKRVFELMNEGEKAPSFMKDSQATIKRGMIEFRGVTFSYDGKTNVLSNISFLIKEGQTVALVGHTGSGKSSIINLLLGFYTPKQGEILIDGQPLQTYSEEEIRRRIGLVLQDSFIFADTVKANISLHDPLILEEDVREALRFVQATPFIEDLPKSYNEVLVERGATLSSGQRQLLSFARTMVRKPKILVLDEATAHIDTETEDAIQAVLAKMKRNRTTVAIAHRLSTIQHADAILVLHKGEIVERGTHAELLEKQGLYYSMYRLQNHQGKAGGEI</sequence>
<dbReference type="InterPro" id="IPR003439">
    <property type="entry name" value="ABC_transporter-like_ATP-bd"/>
</dbReference>
<gene>
    <name evidence="11" type="ORF">AS180_04705</name>
</gene>
<dbReference type="InterPro" id="IPR039421">
    <property type="entry name" value="Type_1_exporter"/>
</dbReference>
<feature type="transmembrane region" description="Helical" evidence="8">
    <location>
        <begin position="249"/>
        <end position="272"/>
    </location>
</feature>
<keyword evidence="5 11" id="KW-0067">ATP-binding</keyword>
<evidence type="ECO:0000313" key="11">
    <source>
        <dbReference type="EMBL" id="KSU88965.1"/>
    </source>
</evidence>
<dbReference type="InterPro" id="IPR017871">
    <property type="entry name" value="ABC_transporter-like_CS"/>
</dbReference>
<accession>A0A0V8JPL3</accession>
<keyword evidence="3 8" id="KW-0812">Transmembrane</keyword>
<evidence type="ECO:0000256" key="3">
    <source>
        <dbReference type="ARBA" id="ARBA00022692"/>
    </source>
</evidence>
<dbReference type="GO" id="GO:0005524">
    <property type="term" value="F:ATP binding"/>
    <property type="evidence" value="ECO:0007669"/>
    <property type="project" value="UniProtKB-KW"/>
</dbReference>
<evidence type="ECO:0000259" key="9">
    <source>
        <dbReference type="PROSITE" id="PS50893"/>
    </source>
</evidence>
<feature type="domain" description="ABC transporter" evidence="9">
    <location>
        <begin position="344"/>
        <end position="578"/>
    </location>
</feature>
<evidence type="ECO:0000313" key="12">
    <source>
        <dbReference type="Proteomes" id="UP000053681"/>
    </source>
</evidence>
<feature type="transmembrane region" description="Helical" evidence="8">
    <location>
        <begin position="166"/>
        <end position="184"/>
    </location>
</feature>
<protein>
    <submittedName>
        <fullName evidence="11">Multidrug ABC transporter ATP-binding protein</fullName>
    </submittedName>
</protein>
<evidence type="ECO:0000256" key="5">
    <source>
        <dbReference type="ARBA" id="ARBA00022840"/>
    </source>
</evidence>
<evidence type="ECO:0000259" key="10">
    <source>
        <dbReference type="PROSITE" id="PS50929"/>
    </source>
</evidence>
<organism evidence="11 12">
    <name type="scientific">Priestia veravalensis</name>
    <dbReference type="NCBI Taxonomy" id="1414648"/>
    <lineage>
        <taxon>Bacteria</taxon>
        <taxon>Bacillati</taxon>
        <taxon>Bacillota</taxon>
        <taxon>Bacilli</taxon>
        <taxon>Bacillales</taxon>
        <taxon>Bacillaceae</taxon>
        <taxon>Priestia</taxon>
    </lineage>
</organism>
<dbReference type="InterPro" id="IPR011527">
    <property type="entry name" value="ABC1_TM_dom"/>
</dbReference>
<evidence type="ECO:0000256" key="4">
    <source>
        <dbReference type="ARBA" id="ARBA00022741"/>
    </source>
</evidence>
<dbReference type="GO" id="GO:0015421">
    <property type="term" value="F:ABC-type oligopeptide transporter activity"/>
    <property type="evidence" value="ECO:0007669"/>
    <property type="project" value="TreeGrafter"/>
</dbReference>
<comment type="subcellular location">
    <subcellularLocation>
        <location evidence="1">Cell membrane</location>
        <topology evidence="1">Multi-pass membrane protein</topology>
    </subcellularLocation>
</comment>
<dbReference type="SMART" id="SM00382">
    <property type="entry name" value="AAA"/>
    <property type="match status" value="1"/>
</dbReference>
<keyword evidence="4" id="KW-0547">Nucleotide-binding</keyword>
<dbReference type="CDD" id="cd03254">
    <property type="entry name" value="ABCC_Glucan_exporter_like"/>
    <property type="match status" value="1"/>
</dbReference>
<dbReference type="AlphaFoldDB" id="A0A0V8JPL3"/>
<dbReference type="InterPro" id="IPR003593">
    <property type="entry name" value="AAA+_ATPase"/>
</dbReference>
<dbReference type="Proteomes" id="UP000053681">
    <property type="component" value="Unassembled WGS sequence"/>
</dbReference>
<evidence type="ECO:0000256" key="2">
    <source>
        <dbReference type="ARBA" id="ARBA00022448"/>
    </source>
</evidence>
<feature type="domain" description="ABC transmembrane type-1" evidence="10">
    <location>
        <begin position="25"/>
        <end position="310"/>
    </location>
</feature>
<dbReference type="Pfam" id="PF00664">
    <property type="entry name" value="ABC_membrane"/>
    <property type="match status" value="1"/>
</dbReference>
<dbReference type="PANTHER" id="PTHR43394:SF1">
    <property type="entry name" value="ATP-BINDING CASSETTE SUB-FAMILY B MEMBER 10, MITOCHONDRIAL"/>
    <property type="match status" value="1"/>
</dbReference>
<name>A0A0V8JPL3_9BACI</name>
<evidence type="ECO:0000256" key="8">
    <source>
        <dbReference type="SAM" id="Phobius"/>
    </source>
</evidence>
<keyword evidence="6 8" id="KW-1133">Transmembrane helix</keyword>
<keyword evidence="12" id="KW-1185">Reference proteome</keyword>
<dbReference type="SUPFAM" id="SSF52540">
    <property type="entry name" value="P-loop containing nucleoside triphosphate hydrolases"/>
    <property type="match status" value="1"/>
</dbReference>
<dbReference type="PROSITE" id="PS50929">
    <property type="entry name" value="ABC_TM1F"/>
    <property type="match status" value="1"/>
</dbReference>
<dbReference type="PROSITE" id="PS50893">
    <property type="entry name" value="ABC_TRANSPORTER_2"/>
    <property type="match status" value="1"/>
</dbReference>
<dbReference type="InterPro" id="IPR027417">
    <property type="entry name" value="P-loop_NTPase"/>
</dbReference>
<dbReference type="EMBL" id="LNQP01000012">
    <property type="protein sequence ID" value="KSU88965.1"/>
    <property type="molecule type" value="Genomic_DNA"/>
</dbReference>
<evidence type="ECO:0000256" key="6">
    <source>
        <dbReference type="ARBA" id="ARBA00022989"/>
    </source>
</evidence>
<dbReference type="PANTHER" id="PTHR43394">
    <property type="entry name" value="ATP-DEPENDENT PERMEASE MDL1, MITOCHONDRIAL"/>
    <property type="match status" value="1"/>
</dbReference>
<dbReference type="Gene3D" id="1.20.1560.10">
    <property type="entry name" value="ABC transporter type 1, transmembrane domain"/>
    <property type="match status" value="1"/>
</dbReference>
<comment type="caution">
    <text evidence="11">The sequence shown here is derived from an EMBL/GenBank/DDBJ whole genome shotgun (WGS) entry which is preliminary data.</text>
</comment>
<dbReference type="GO" id="GO:0016887">
    <property type="term" value="F:ATP hydrolysis activity"/>
    <property type="evidence" value="ECO:0007669"/>
    <property type="project" value="InterPro"/>
</dbReference>
<proteinExistence type="predicted"/>